<reference evidence="1 2" key="1">
    <citation type="journal article" date="2022" name="Microbiol. Resour. Announc.">
        <title>Complete Genome Sequence of Mesorhizobium ciceri Strain R30, a Rhizobium Used as a Commercial Inoculant for Chickpea in Argentina.</title>
        <authorList>
            <person name="Foresto E."/>
            <person name="Revale S."/>
            <person name="Primo E."/>
            <person name="Nievas F."/>
            <person name="Carezzano E."/>
            <person name="Puente M."/>
            <person name="Alzari P."/>
            <person name="Mart M."/>
            <person name="Ben-Assaya M."/>
            <person name="Mornico D."/>
            <person name="Santoro M."/>
            <person name="Mart F."/>
            <person name="Giordano W."/>
            <person name="Bogino P."/>
        </authorList>
    </citation>
    <scope>NUCLEOTIDE SEQUENCE [LARGE SCALE GENOMIC DNA]</scope>
    <source>
        <strain evidence="1 2">R30</strain>
    </source>
</reference>
<sequence length="114" mass="12984">MHKILACHRQGTATERNRLPRLLDSNHNIPFAKQIAYRSIFRGKIYIPAVPADFYEPNFPELGYVVPRGCPANIKPFANFAIRQFIVEQQAQNVQPPRIAQHLQKFGRSCGVSP</sequence>
<keyword evidence="1" id="KW-0614">Plasmid</keyword>
<dbReference type="Proteomes" id="UP001060070">
    <property type="component" value="Plasmid unnamed"/>
</dbReference>
<organism evidence="1 2">
    <name type="scientific">Mesorhizobium ciceri</name>
    <dbReference type="NCBI Taxonomy" id="39645"/>
    <lineage>
        <taxon>Bacteria</taxon>
        <taxon>Pseudomonadati</taxon>
        <taxon>Pseudomonadota</taxon>
        <taxon>Alphaproteobacteria</taxon>
        <taxon>Hyphomicrobiales</taxon>
        <taxon>Phyllobacteriaceae</taxon>
        <taxon>Mesorhizobium</taxon>
    </lineage>
</organism>
<proteinExistence type="predicted"/>
<accession>A0AB38TLP3</accession>
<evidence type="ECO:0000313" key="1">
    <source>
        <dbReference type="EMBL" id="UTU55339.1"/>
    </source>
</evidence>
<protein>
    <recommendedName>
        <fullName evidence="3">LysR substrate-binding domain-containing protein</fullName>
    </recommendedName>
</protein>
<geneLocation type="plasmid" evidence="1 2">
    <name>unnamed</name>
</geneLocation>
<dbReference type="AlphaFoldDB" id="A0AB38TLP3"/>
<name>A0AB38TLP3_9HYPH</name>
<keyword evidence="2" id="KW-1185">Reference proteome</keyword>
<gene>
    <name evidence="1" type="ORF">LRP29_32030</name>
</gene>
<dbReference type="EMBL" id="CP088148">
    <property type="protein sequence ID" value="UTU55339.1"/>
    <property type="molecule type" value="Genomic_DNA"/>
</dbReference>
<evidence type="ECO:0008006" key="3">
    <source>
        <dbReference type="Google" id="ProtNLM"/>
    </source>
</evidence>
<evidence type="ECO:0000313" key="2">
    <source>
        <dbReference type="Proteomes" id="UP001060070"/>
    </source>
</evidence>